<dbReference type="GO" id="GO:0006543">
    <property type="term" value="P:L-glutamine catabolic process"/>
    <property type="evidence" value="ECO:0007669"/>
    <property type="project" value="TreeGrafter"/>
</dbReference>
<dbReference type="SUPFAM" id="SSF56601">
    <property type="entry name" value="beta-lactamase/transpeptidase-like"/>
    <property type="match status" value="1"/>
</dbReference>
<feature type="binding site" evidence="6">
    <location>
        <position position="118"/>
    </location>
    <ligand>
        <name>substrate</name>
    </ligand>
</feature>
<evidence type="ECO:0000256" key="6">
    <source>
        <dbReference type="HAMAP-Rule" id="MF_00313"/>
    </source>
</evidence>
<dbReference type="NCBIfam" id="TIGR03814">
    <property type="entry name" value="Gln_ase"/>
    <property type="match status" value="1"/>
</dbReference>
<protein>
    <recommendedName>
        <fullName evidence="3 6">Glutaminase</fullName>
        <ecNumber evidence="3 6">3.5.1.2</ecNumber>
    </recommendedName>
</protein>
<dbReference type="FunFam" id="3.40.710.10:FF:000005">
    <property type="entry name" value="Glutaminase"/>
    <property type="match status" value="1"/>
</dbReference>
<evidence type="ECO:0000313" key="7">
    <source>
        <dbReference type="EMBL" id="EFE28651.2"/>
    </source>
</evidence>
<dbReference type="EMBL" id="CP002390">
    <property type="protein sequence ID" value="EFE28651.2"/>
    <property type="molecule type" value="Genomic_DNA"/>
</dbReference>
<name>D6GSL0_FILAD</name>
<dbReference type="Proteomes" id="UP000007468">
    <property type="component" value="Chromosome"/>
</dbReference>
<reference evidence="8" key="1">
    <citation type="submission" date="2010-12" db="EMBL/GenBank/DDBJ databases">
        <title>The genome sequence of Filifactor alocis strain ATCC 35896.</title>
        <authorList>
            <consortium name="The Broad Institute Genome Sequencing Platform"/>
            <person name="Ward D."/>
            <person name="Earl A."/>
            <person name="Feldgarden M."/>
            <person name="Young S.K."/>
            <person name="Gargeya S."/>
            <person name="Zeng Q."/>
            <person name="Alvarado L."/>
            <person name="Berlin A."/>
            <person name="Bochicchio J."/>
            <person name="Chapman S.B."/>
            <person name="Chen Z."/>
            <person name="Freedman E."/>
            <person name="Gellesch M."/>
            <person name="Goldberg J."/>
            <person name="Griggs A."/>
            <person name="Gujja S."/>
            <person name="Heilman E."/>
            <person name="Heiman D."/>
            <person name="Howarth C."/>
            <person name="Mehta T."/>
            <person name="Neiman D."/>
            <person name="Pearson M."/>
            <person name="Roberts A."/>
            <person name="Saif S."/>
            <person name="Shea T."/>
            <person name="Shenoy N."/>
            <person name="Sisk P."/>
            <person name="Stolte C."/>
            <person name="Sykes S."/>
            <person name="White J."/>
            <person name="Yandava C."/>
            <person name="Izard J."/>
            <person name="Blanton J.M."/>
            <person name="Baranova O.V."/>
            <person name="Tanner A.C."/>
            <person name="Dewhirst F.E."/>
            <person name="Haas B."/>
            <person name="Nusbaum C."/>
            <person name="Birren B."/>
        </authorList>
    </citation>
    <scope>NUCLEOTIDE SEQUENCE [LARGE SCALE GENOMIC DNA]</scope>
    <source>
        <strain evidence="8">ATCC 35896 / D40 B5</strain>
    </source>
</reference>
<evidence type="ECO:0000256" key="2">
    <source>
        <dbReference type="ARBA" id="ARBA00011881"/>
    </source>
</evidence>
<keyword evidence="4 6" id="KW-0378">Hydrolase</keyword>
<dbReference type="eggNOG" id="COG2066">
    <property type="taxonomic scope" value="Bacteria"/>
</dbReference>
<keyword evidence="8" id="KW-1185">Reference proteome</keyword>
<feature type="binding site" evidence="6">
    <location>
        <position position="262"/>
    </location>
    <ligand>
        <name>substrate</name>
    </ligand>
</feature>
<accession>D6GSL0</accession>
<proteinExistence type="inferred from homology"/>
<comment type="similarity">
    <text evidence="1 6">Belongs to the glutaminase family.</text>
</comment>
<dbReference type="PATRIC" id="fig|546269.5.peg.1043"/>
<dbReference type="Pfam" id="PF04960">
    <property type="entry name" value="Glutaminase"/>
    <property type="match status" value="1"/>
</dbReference>
<evidence type="ECO:0000256" key="1">
    <source>
        <dbReference type="ARBA" id="ARBA00011076"/>
    </source>
</evidence>
<dbReference type="InterPro" id="IPR015868">
    <property type="entry name" value="Glutaminase"/>
</dbReference>
<comment type="caution">
    <text evidence="6">Lacks conserved residue(s) required for the propagation of feature annotation.</text>
</comment>
<dbReference type="KEGG" id="faa:HMPREF0389_00568"/>
<feature type="binding site" evidence="6">
    <location>
        <position position="166"/>
    </location>
    <ligand>
        <name>substrate</name>
    </ligand>
</feature>
<dbReference type="STRING" id="546269.HMPREF0389_00568"/>
<dbReference type="AlphaFoldDB" id="D6GSL0"/>
<comment type="subunit">
    <text evidence="2 6">Homotetramer.</text>
</comment>
<dbReference type="PANTHER" id="PTHR12544:SF29">
    <property type="entry name" value="GLUTAMINASE"/>
    <property type="match status" value="1"/>
</dbReference>
<dbReference type="InterPro" id="IPR012338">
    <property type="entry name" value="Beta-lactam/transpept-like"/>
</dbReference>
<dbReference type="GO" id="GO:0006537">
    <property type="term" value="P:glutamate biosynthetic process"/>
    <property type="evidence" value="ECO:0007669"/>
    <property type="project" value="TreeGrafter"/>
</dbReference>
<dbReference type="HOGENOM" id="CLU_027932_1_0_9"/>
<dbReference type="HAMAP" id="MF_00313">
    <property type="entry name" value="Glutaminase"/>
    <property type="match status" value="1"/>
</dbReference>
<dbReference type="PANTHER" id="PTHR12544">
    <property type="entry name" value="GLUTAMINASE"/>
    <property type="match status" value="1"/>
</dbReference>
<evidence type="ECO:0000256" key="4">
    <source>
        <dbReference type="ARBA" id="ARBA00022801"/>
    </source>
</evidence>
<dbReference type="GO" id="GO:0004359">
    <property type="term" value="F:glutaminase activity"/>
    <property type="evidence" value="ECO:0007669"/>
    <property type="project" value="UniProtKB-UniRule"/>
</dbReference>
<evidence type="ECO:0000313" key="8">
    <source>
        <dbReference type="Proteomes" id="UP000007468"/>
    </source>
</evidence>
<gene>
    <name evidence="6 7" type="primary">glsA</name>
    <name evidence="7" type="ordered locus">HMPREF0389_00568</name>
</gene>
<evidence type="ECO:0000256" key="3">
    <source>
        <dbReference type="ARBA" id="ARBA00012918"/>
    </source>
</evidence>
<dbReference type="Gene3D" id="3.40.710.10">
    <property type="entry name" value="DD-peptidase/beta-lactamase superfamily"/>
    <property type="match status" value="1"/>
</dbReference>
<sequence>MFDKMTVEEISQRLEQVIQKSDAMKKEGEVATYLPCLSQIDPDGFATSIATTSGKVVESGDCDIKFSIQSISKVIDFMIALEDVGAETVFSKINTECTRYPYNSVRAIDDRVANPFINAGALTVCSLLKGITVDERFQRVADKIKQLSGADEIRTQKEFHFVTDINRSLVYYLRGVGLIDSNVNVEEVLDLYVRICFIELNATEMAHMAGVLANGGRSLDNRKQIIDEEIVKMGVSLMATCGMYESSGKFLMQTGFPAKSGVSGGIMAVVPGKCGICTYSPRLDEEGNSLRGNIILSDLSKEFKLHMFA</sequence>
<feature type="binding site" evidence="6">
    <location>
        <position position="70"/>
    </location>
    <ligand>
        <name>substrate</name>
    </ligand>
</feature>
<comment type="catalytic activity">
    <reaction evidence="5 6">
        <text>L-glutamine + H2O = L-glutamate + NH4(+)</text>
        <dbReference type="Rhea" id="RHEA:15889"/>
        <dbReference type="ChEBI" id="CHEBI:15377"/>
        <dbReference type="ChEBI" id="CHEBI:28938"/>
        <dbReference type="ChEBI" id="CHEBI:29985"/>
        <dbReference type="ChEBI" id="CHEBI:58359"/>
        <dbReference type="EC" id="3.5.1.2"/>
    </reaction>
</comment>
<dbReference type="RefSeq" id="WP_014262609.1">
    <property type="nucleotide sequence ID" value="NC_016630.1"/>
</dbReference>
<keyword evidence="6" id="KW-0007">Acetylation</keyword>
<feature type="binding site" evidence="6">
    <location>
        <position position="244"/>
    </location>
    <ligand>
        <name>substrate</name>
    </ligand>
</feature>
<dbReference type="EC" id="3.5.1.2" evidence="3 6"/>
<evidence type="ECO:0000256" key="5">
    <source>
        <dbReference type="ARBA" id="ARBA00049534"/>
    </source>
</evidence>
<feature type="binding site" evidence="6">
    <location>
        <position position="192"/>
    </location>
    <ligand>
        <name>substrate</name>
    </ligand>
</feature>
<organism evidence="7 8">
    <name type="scientific">Filifactor alocis (strain ATCC 35896 / CCUG 47790 / D40 B5)</name>
    <name type="common">Fusobacterium alocis</name>
    <dbReference type="NCBI Taxonomy" id="546269"/>
    <lineage>
        <taxon>Bacteria</taxon>
        <taxon>Bacillati</taxon>
        <taxon>Bacillota</taxon>
        <taxon>Clostridia</taxon>
        <taxon>Peptostreptococcales</taxon>
        <taxon>Filifactoraceae</taxon>
        <taxon>Filifactor</taxon>
    </lineage>
</organism>
<dbReference type="OrthoDB" id="9788822at2"/>